<dbReference type="Proteomes" id="UP000774804">
    <property type="component" value="Unassembled WGS sequence"/>
</dbReference>
<sequence>MTQRSSGPRALSIIQELRQLREKVCIYSEKNRELAKALTTTKQELRKARAAKSAVFSDKVMEWMNAQCKLAEVLDKATQCNFEDLDQGARASLENMQLEPEPPLSPLRNGRSIWTPHSEPRALFSTPAYTRASIASEQPMTIEENENTGENDDAMANRPNEVPAASFFRSNAVLTSHSSKRAGSQAGVKRRLRQRDTNMSYVEPKLNMKLRRGDYYGLGKRRGEPIPRPPTVSMTPRMISGTRCTKSSFVPARFGQQCSPFRSRRSTRPIKRISYEEPKLNTKLRQGDKFTFTT</sequence>
<feature type="compositionally biased region" description="Acidic residues" evidence="1">
    <location>
        <begin position="143"/>
        <end position="153"/>
    </location>
</feature>
<dbReference type="Proteomes" id="UP000735874">
    <property type="component" value="Unassembled WGS sequence"/>
</dbReference>
<evidence type="ECO:0000313" key="2">
    <source>
        <dbReference type="EMBL" id="KAG2867296.1"/>
    </source>
</evidence>
<dbReference type="Proteomes" id="UP000697107">
    <property type="component" value="Unassembled WGS sequence"/>
</dbReference>
<gene>
    <name evidence="7" type="ORF">PC110_g1080</name>
    <name evidence="2" type="ORF">PC113_g2066</name>
    <name evidence="3" type="ORF">PC115_g1430</name>
    <name evidence="4" type="ORF">PC117_g2190</name>
    <name evidence="5" type="ORF">PC118_g1419</name>
    <name evidence="6" type="ORF">PC129_g2733</name>
</gene>
<protein>
    <recommendedName>
        <fullName evidence="9">Shugoshin C-terminal domain-containing protein</fullName>
    </recommendedName>
</protein>
<dbReference type="EMBL" id="RCML01000018">
    <property type="protein sequence ID" value="KAG2998156.1"/>
    <property type="molecule type" value="Genomic_DNA"/>
</dbReference>
<dbReference type="EMBL" id="MJFZ01000012">
    <property type="protein sequence ID" value="RAW42682.1"/>
    <property type="molecule type" value="Genomic_DNA"/>
</dbReference>
<name>A0A329T432_9STRA</name>
<evidence type="ECO:0008006" key="9">
    <source>
        <dbReference type="Google" id="ProtNLM"/>
    </source>
</evidence>
<organism evidence="7 8">
    <name type="scientific">Phytophthora cactorum</name>
    <dbReference type="NCBI Taxonomy" id="29920"/>
    <lineage>
        <taxon>Eukaryota</taxon>
        <taxon>Sar</taxon>
        <taxon>Stramenopiles</taxon>
        <taxon>Oomycota</taxon>
        <taxon>Peronosporomycetes</taxon>
        <taxon>Peronosporales</taxon>
        <taxon>Peronosporaceae</taxon>
        <taxon>Phytophthora</taxon>
    </lineage>
</organism>
<dbReference type="Proteomes" id="UP000736787">
    <property type="component" value="Unassembled WGS sequence"/>
</dbReference>
<reference evidence="7 8" key="1">
    <citation type="submission" date="2018-01" db="EMBL/GenBank/DDBJ databases">
        <title>Draft genome of the strawberry crown rot pathogen Phytophthora cactorum.</title>
        <authorList>
            <person name="Armitage A.D."/>
            <person name="Lysoe E."/>
            <person name="Nellist C.F."/>
            <person name="Harrison R.J."/>
            <person name="Brurberg M.B."/>
        </authorList>
    </citation>
    <scope>NUCLEOTIDE SEQUENCE [LARGE SCALE GENOMIC DNA]</scope>
    <source>
        <strain evidence="7 8">10300</strain>
    </source>
</reference>
<dbReference type="Proteomes" id="UP000760860">
    <property type="component" value="Unassembled WGS sequence"/>
</dbReference>
<feature type="region of interest" description="Disordered" evidence="1">
    <location>
        <begin position="218"/>
        <end position="238"/>
    </location>
</feature>
<dbReference type="EMBL" id="RCMG01000027">
    <property type="protein sequence ID" value="KAG2867296.1"/>
    <property type="molecule type" value="Genomic_DNA"/>
</dbReference>
<evidence type="ECO:0000313" key="5">
    <source>
        <dbReference type="EMBL" id="KAG2998156.1"/>
    </source>
</evidence>
<dbReference type="Proteomes" id="UP000251314">
    <property type="component" value="Unassembled WGS sequence"/>
</dbReference>
<evidence type="ECO:0000313" key="4">
    <source>
        <dbReference type="EMBL" id="KAG2953184.1"/>
    </source>
</evidence>
<evidence type="ECO:0000313" key="7">
    <source>
        <dbReference type="EMBL" id="RAW42682.1"/>
    </source>
</evidence>
<dbReference type="EMBL" id="RCMV01000052">
    <property type="protein sequence ID" value="KAG3226655.1"/>
    <property type="molecule type" value="Genomic_DNA"/>
</dbReference>
<evidence type="ECO:0000313" key="8">
    <source>
        <dbReference type="Proteomes" id="UP000251314"/>
    </source>
</evidence>
<dbReference type="OrthoDB" id="106849at2759"/>
<dbReference type="EMBL" id="RCMK01000028">
    <property type="protein sequence ID" value="KAG2953184.1"/>
    <property type="molecule type" value="Genomic_DNA"/>
</dbReference>
<keyword evidence="8" id="KW-1185">Reference proteome</keyword>
<evidence type="ECO:0000313" key="6">
    <source>
        <dbReference type="EMBL" id="KAG3226655.1"/>
    </source>
</evidence>
<evidence type="ECO:0000256" key="1">
    <source>
        <dbReference type="SAM" id="MobiDB-lite"/>
    </source>
</evidence>
<evidence type="ECO:0000313" key="3">
    <source>
        <dbReference type="EMBL" id="KAG2942416.1"/>
    </source>
</evidence>
<feature type="region of interest" description="Disordered" evidence="1">
    <location>
        <begin position="135"/>
        <end position="158"/>
    </location>
</feature>
<dbReference type="AlphaFoldDB" id="A0A329T432"/>
<comment type="caution">
    <text evidence="7">The sequence shown here is derived from an EMBL/GenBank/DDBJ whole genome shotgun (WGS) entry which is preliminary data.</text>
</comment>
<reference evidence="2" key="2">
    <citation type="submission" date="2018-10" db="EMBL/GenBank/DDBJ databases">
        <title>Effector identification in a new, highly contiguous assembly of the strawberry crown rot pathogen Phytophthora cactorum.</title>
        <authorList>
            <person name="Armitage A.D."/>
            <person name="Nellist C.F."/>
            <person name="Bates H."/>
            <person name="Vickerstaff R.J."/>
            <person name="Harrison R.J."/>
        </authorList>
    </citation>
    <scope>NUCLEOTIDE SEQUENCE</scope>
    <source>
        <strain evidence="2">15-7</strain>
        <strain evidence="3">4032</strain>
        <strain evidence="4">4040</strain>
        <strain evidence="5">P415</strain>
        <strain evidence="6">P421</strain>
    </source>
</reference>
<dbReference type="EMBL" id="RCMI01000018">
    <property type="protein sequence ID" value="KAG2942416.1"/>
    <property type="molecule type" value="Genomic_DNA"/>
</dbReference>
<proteinExistence type="predicted"/>
<accession>A0A329T432</accession>
<dbReference type="VEuPathDB" id="FungiDB:PC110_g1080"/>